<gene>
    <name evidence="1" type="ORF">I4J89_44200</name>
</gene>
<dbReference type="Proteomes" id="UP000598146">
    <property type="component" value="Unassembled WGS sequence"/>
</dbReference>
<dbReference type="EMBL" id="JADQTO010000038">
    <property type="protein sequence ID" value="MBG0568449.1"/>
    <property type="molecule type" value="Genomic_DNA"/>
</dbReference>
<proteinExistence type="predicted"/>
<comment type="caution">
    <text evidence="1">The sequence shown here is derived from an EMBL/GenBank/DDBJ whole genome shotgun (WGS) entry which is preliminary data.</text>
</comment>
<name>A0A931CE43_9ACTN</name>
<organism evidence="1 2">
    <name type="scientific">Actinoplanes aureus</name>
    <dbReference type="NCBI Taxonomy" id="2792083"/>
    <lineage>
        <taxon>Bacteria</taxon>
        <taxon>Bacillati</taxon>
        <taxon>Actinomycetota</taxon>
        <taxon>Actinomycetes</taxon>
        <taxon>Micromonosporales</taxon>
        <taxon>Micromonosporaceae</taxon>
        <taxon>Actinoplanes</taxon>
    </lineage>
</organism>
<reference evidence="1" key="1">
    <citation type="submission" date="2020-11" db="EMBL/GenBank/DDBJ databases">
        <title>Isolation and identification of active actinomycetes.</title>
        <authorList>
            <person name="Sun X."/>
        </authorList>
    </citation>
    <scope>NUCLEOTIDE SEQUENCE</scope>
    <source>
        <strain evidence="1">NEAU-A11</strain>
    </source>
</reference>
<dbReference type="RefSeq" id="WP_196420219.1">
    <property type="nucleotide sequence ID" value="NZ_JADQTO010000038.1"/>
</dbReference>
<sequence>MATRGDPPDPSLPRIRLPRDLNYQRSRKRANIDQLKTELWACFGWSHQAHIVLAQYVDDLNALAAWLAAEAEASGNPELRTAADGLLAATQNLEDLVGNLAVTAHHGANYLPMLGGR</sequence>
<evidence type="ECO:0000313" key="1">
    <source>
        <dbReference type="EMBL" id="MBG0568449.1"/>
    </source>
</evidence>
<keyword evidence="2" id="KW-1185">Reference proteome</keyword>
<dbReference type="AlphaFoldDB" id="A0A931CE43"/>
<evidence type="ECO:0000313" key="2">
    <source>
        <dbReference type="Proteomes" id="UP000598146"/>
    </source>
</evidence>
<accession>A0A931CE43</accession>
<protein>
    <submittedName>
        <fullName evidence="1">Uncharacterized protein</fullName>
    </submittedName>
</protein>